<feature type="region of interest" description="Disordered" evidence="1">
    <location>
        <begin position="151"/>
        <end position="219"/>
    </location>
</feature>
<feature type="compositionally biased region" description="Basic and acidic residues" evidence="1">
    <location>
        <begin position="170"/>
        <end position="219"/>
    </location>
</feature>
<dbReference type="InterPro" id="IPR032675">
    <property type="entry name" value="LRR_dom_sf"/>
</dbReference>
<keyword evidence="3" id="KW-1185">Reference proteome</keyword>
<dbReference type="EMBL" id="CAXAMM010018291">
    <property type="protein sequence ID" value="CAK9043051.1"/>
    <property type="molecule type" value="Genomic_DNA"/>
</dbReference>
<feature type="compositionally biased region" description="Basic residues" evidence="1">
    <location>
        <begin position="626"/>
        <end position="641"/>
    </location>
</feature>
<organism evidence="2 3">
    <name type="scientific">Durusdinium trenchii</name>
    <dbReference type="NCBI Taxonomy" id="1381693"/>
    <lineage>
        <taxon>Eukaryota</taxon>
        <taxon>Sar</taxon>
        <taxon>Alveolata</taxon>
        <taxon>Dinophyceae</taxon>
        <taxon>Suessiales</taxon>
        <taxon>Symbiodiniaceae</taxon>
        <taxon>Durusdinium</taxon>
    </lineage>
</organism>
<sequence length="655" mass="72529">MASQRGQGRYLSLRDGAEPHVGREPLWELGLADNFITDKGLEELLRPRRACLDREGGWGGTAWICPDVLGGAEGAFPETQQSPKALAYLGILALMPSNGPSNAVQCHDETALTVDPPRMVQGLDMKNNLVRDHPSLIQRVESAGGTGAVQLYVTEGDGPPPQPAESGLTLRERQCVYRANEDKKEEDRGKEKSKDKDSSPMCDKKDKKEEKRKAGRERSDSAALVAALVAFVGSRSRSRRRRKGRRRSRSSSSRSKAREKVQRSKVGGTMVTGMRRSSRPPERWRLGSLGKFPMDMISFRGLTALYVQRGMAVALPHLLQRDQAHTSPSVRSMGNQLVGSLENGVDSLLAEIRQSTAPYASNGAHCCLEMLDVSGIALQDSGAQKLFQEMTELGVAVRRLMVAGNSLGDQAMTALSAYLWQSPEPLWDLGLADNLITDKGLEELLRCLYNHPSHPPCVPDAQGGHTGAFALRLDMKNNLVRDHTSLIKRVESAGGAGAVQLVTEREGSFWQSADSGRPLPYLWVFLPRLSEQKRKGKEKDKKDKKRKGSKKRKKSSPSRSRSGSRSSGSSGSRKRRRRRKRRKASRSRSRSRSRSSHSSASTRSRSRKRRRRRRRKVSRSASRSRSSGRSRSRSRKGRRRSSSSSRSKSKSSGEG</sequence>
<proteinExistence type="predicted"/>
<dbReference type="SUPFAM" id="SSF52047">
    <property type="entry name" value="RNI-like"/>
    <property type="match status" value="1"/>
</dbReference>
<feature type="compositionally biased region" description="Basic residues" evidence="1">
    <location>
        <begin position="604"/>
        <end position="618"/>
    </location>
</feature>
<feature type="region of interest" description="Disordered" evidence="1">
    <location>
        <begin position="234"/>
        <end position="284"/>
    </location>
</feature>
<protein>
    <submittedName>
        <fullName evidence="2">Uncharacterized protein</fullName>
    </submittedName>
</protein>
<feature type="compositionally biased region" description="Low complexity" evidence="1">
    <location>
        <begin position="642"/>
        <end position="655"/>
    </location>
</feature>
<evidence type="ECO:0000313" key="2">
    <source>
        <dbReference type="EMBL" id="CAK9043051.1"/>
    </source>
</evidence>
<feature type="compositionally biased region" description="Basic residues" evidence="1">
    <location>
        <begin position="542"/>
        <end position="556"/>
    </location>
</feature>
<gene>
    <name evidence="2" type="ORF">SCF082_LOCUS24677</name>
</gene>
<reference evidence="2 3" key="1">
    <citation type="submission" date="2024-02" db="EMBL/GenBank/DDBJ databases">
        <authorList>
            <person name="Chen Y."/>
            <person name="Shah S."/>
            <person name="Dougan E. K."/>
            <person name="Thang M."/>
            <person name="Chan C."/>
        </authorList>
    </citation>
    <scope>NUCLEOTIDE SEQUENCE [LARGE SCALE GENOMIC DNA]</scope>
</reference>
<feature type="region of interest" description="Disordered" evidence="1">
    <location>
        <begin position="533"/>
        <end position="655"/>
    </location>
</feature>
<evidence type="ECO:0000313" key="3">
    <source>
        <dbReference type="Proteomes" id="UP001642464"/>
    </source>
</evidence>
<dbReference type="Gene3D" id="3.80.10.10">
    <property type="entry name" value="Ribonuclease Inhibitor"/>
    <property type="match status" value="1"/>
</dbReference>
<comment type="caution">
    <text evidence="2">The sequence shown here is derived from an EMBL/GenBank/DDBJ whole genome shotgun (WGS) entry which is preliminary data.</text>
</comment>
<name>A0ABP0LV09_9DINO</name>
<feature type="compositionally biased region" description="Basic residues" evidence="1">
    <location>
        <begin position="236"/>
        <end position="249"/>
    </location>
</feature>
<accession>A0ABP0LV09</accession>
<dbReference type="Proteomes" id="UP001642464">
    <property type="component" value="Unassembled WGS sequence"/>
</dbReference>
<feature type="compositionally biased region" description="Basic residues" evidence="1">
    <location>
        <begin position="572"/>
        <end position="595"/>
    </location>
</feature>
<feature type="compositionally biased region" description="Low complexity" evidence="1">
    <location>
        <begin position="557"/>
        <end position="571"/>
    </location>
</feature>
<evidence type="ECO:0000256" key="1">
    <source>
        <dbReference type="SAM" id="MobiDB-lite"/>
    </source>
</evidence>